<dbReference type="EMBL" id="NILF01000056">
    <property type="protein sequence ID" value="TWL35847.1"/>
    <property type="molecule type" value="Genomic_DNA"/>
</dbReference>
<sequence>MKHYKGDGAVFLVIGFCLGLFLGVVFNILSYGLSIGIMLGSLIDLSFYIRYKKINNK</sequence>
<evidence type="ECO:0000313" key="4">
    <source>
        <dbReference type="Proteomes" id="UP000429980"/>
    </source>
</evidence>
<evidence type="ECO:0000256" key="1">
    <source>
        <dbReference type="SAM" id="Phobius"/>
    </source>
</evidence>
<evidence type="ECO:0000313" key="3">
    <source>
        <dbReference type="EMBL" id="TWL35847.1"/>
    </source>
</evidence>
<keyword evidence="4" id="KW-1185">Reference proteome</keyword>
<feature type="domain" description="Glycine zipper-like" evidence="2">
    <location>
        <begin position="9"/>
        <end position="47"/>
    </location>
</feature>
<accession>A0ABY3FV59</accession>
<dbReference type="InterPro" id="IPR058598">
    <property type="entry name" value="Gly_zipper-like_dom"/>
</dbReference>
<keyword evidence="1" id="KW-1133">Transmembrane helix</keyword>
<comment type="caution">
    <text evidence="3">The sequence shown here is derived from an EMBL/GenBank/DDBJ whole genome shotgun (WGS) entry which is preliminary data.</text>
</comment>
<dbReference type="Pfam" id="PF26273">
    <property type="entry name" value="Gly_zipper"/>
    <property type="match status" value="1"/>
</dbReference>
<evidence type="ECO:0000259" key="2">
    <source>
        <dbReference type="Pfam" id="PF26273"/>
    </source>
</evidence>
<feature type="transmembrane region" description="Helical" evidence="1">
    <location>
        <begin position="9"/>
        <end position="29"/>
    </location>
</feature>
<dbReference type="Proteomes" id="UP000429980">
    <property type="component" value="Unassembled WGS sequence"/>
</dbReference>
<proteinExistence type="predicted"/>
<name>A0ABY3FV59_9BACI</name>
<protein>
    <recommendedName>
        <fullName evidence="2">Glycine zipper-like domain-containing protein</fullName>
    </recommendedName>
</protein>
<organism evidence="3 4">
    <name type="scientific">Bacillus paralicheniformis</name>
    <dbReference type="NCBI Taxonomy" id="1648923"/>
    <lineage>
        <taxon>Bacteria</taxon>
        <taxon>Bacillati</taxon>
        <taxon>Bacillota</taxon>
        <taxon>Bacilli</taxon>
        <taxon>Bacillales</taxon>
        <taxon>Bacillaceae</taxon>
        <taxon>Bacillus</taxon>
    </lineage>
</organism>
<dbReference type="RefSeq" id="WP_023856319.1">
    <property type="nucleotide sequence ID" value="NZ_JAWONH010000002.1"/>
</dbReference>
<reference evidence="3 4" key="1">
    <citation type="submission" date="2019-06" db="EMBL/GenBank/DDBJ databases">
        <title>Genome sequence analysis of &gt;100 Bacillus licheniformis strains suggests intrinsic resistance to this species.</title>
        <authorList>
            <person name="Wels M."/>
            <person name="Siezen R.J."/>
            <person name="Johansen E."/>
            <person name="Stuer-Lauridsen B."/>
            <person name="Bjerre K."/>
            <person name="Nielsen B.K.K."/>
        </authorList>
    </citation>
    <scope>NUCLEOTIDE SEQUENCE [LARGE SCALE GENOMIC DNA]</scope>
    <source>
        <strain evidence="3 4">BAC-15381</strain>
    </source>
</reference>
<keyword evidence="1" id="KW-0812">Transmembrane</keyword>
<keyword evidence="1" id="KW-0472">Membrane</keyword>
<gene>
    <name evidence="3" type="ORF">CHCC15381_1781</name>
</gene>